<protein>
    <recommendedName>
        <fullName evidence="3">N-acetyltransferase domain-containing protein</fullName>
    </recommendedName>
</protein>
<dbReference type="AlphaFoldDB" id="A0A3A6WER1"/>
<evidence type="ECO:0008006" key="3">
    <source>
        <dbReference type="Google" id="ProtNLM"/>
    </source>
</evidence>
<dbReference type="Proteomes" id="UP000277803">
    <property type="component" value="Unassembled WGS sequence"/>
</dbReference>
<reference evidence="1 2" key="1">
    <citation type="submission" date="2018-09" db="EMBL/GenBank/DDBJ databases">
        <title>Genome sequence of Veillonella atypica isolated from periodontal Korean patients.</title>
        <authorList>
            <person name="Lee J.-H."/>
            <person name="Moon J.-H."/>
            <person name="Shin S.-Y."/>
        </authorList>
    </citation>
    <scope>NUCLEOTIDE SEQUENCE [LARGE SCALE GENOMIC DNA]</scope>
    <source>
        <strain evidence="1 2">KHUD_V1</strain>
    </source>
</reference>
<accession>A0A3A6WER1</accession>
<comment type="caution">
    <text evidence="1">The sequence shown here is derived from an EMBL/GenBank/DDBJ whole genome shotgun (WGS) entry which is preliminary data.</text>
</comment>
<organism evidence="1 2">
    <name type="scientific">Veillonella atypica</name>
    <dbReference type="NCBI Taxonomy" id="39777"/>
    <lineage>
        <taxon>Bacteria</taxon>
        <taxon>Bacillati</taxon>
        <taxon>Bacillota</taxon>
        <taxon>Negativicutes</taxon>
        <taxon>Veillonellales</taxon>
        <taxon>Veillonellaceae</taxon>
        <taxon>Veillonella</taxon>
    </lineage>
</organism>
<gene>
    <name evidence="1" type="ORF">D2965_08400</name>
</gene>
<evidence type="ECO:0000313" key="2">
    <source>
        <dbReference type="Proteomes" id="UP000277803"/>
    </source>
</evidence>
<proteinExistence type="predicted"/>
<name>A0A3A6WER1_9FIRM</name>
<sequence length="157" mass="17687">MDTVVKENHLRNPERDATAYVEALKREADGHLLLSLGSRGAVYSHLLEQNTKGKIRAWYDATGKLVGVLMFDVGKLWWTDKTVVMEETVFCIDKTYSGIQREAIRELERIARGYEAELIISGNVLSTGRTAKLVMNGYKKAGFEPICTDMVKVLAYE</sequence>
<dbReference type="EMBL" id="QXZZ01000036">
    <property type="protein sequence ID" value="RJY49976.1"/>
    <property type="molecule type" value="Genomic_DNA"/>
</dbReference>
<evidence type="ECO:0000313" key="1">
    <source>
        <dbReference type="EMBL" id="RJY49976.1"/>
    </source>
</evidence>